<dbReference type="EMBL" id="CAVLEF010000009">
    <property type="protein sequence ID" value="CAK1547836.1"/>
    <property type="molecule type" value="Genomic_DNA"/>
</dbReference>
<keyword evidence="5 10" id="KW-0378">Hydrolase</keyword>
<comment type="similarity">
    <text evidence="2">Belongs to the peptidase S1 family.</text>
</comment>
<accession>A0AAV1JEU9</accession>
<dbReference type="GO" id="GO:0016485">
    <property type="term" value="P:protein processing"/>
    <property type="evidence" value="ECO:0007669"/>
    <property type="project" value="UniProtKB-ARBA"/>
</dbReference>
<dbReference type="GO" id="GO:0005576">
    <property type="term" value="C:extracellular region"/>
    <property type="evidence" value="ECO:0007669"/>
    <property type="project" value="UniProtKB-SubCell"/>
</dbReference>
<keyword evidence="4 10" id="KW-0645">Protease</keyword>
<feature type="signal peptide" evidence="11">
    <location>
        <begin position="1"/>
        <end position="17"/>
    </location>
</feature>
<dbReference type="PROSITE" id="PS50240">
    <property type="entry name" value="TRYPSIN_DOM"/>
    <property type="match status" value="1"/>
</dbReference>
<evidence type="ECO:0000256" key="10">
    <source>
        <dbReference type="RuleBase" id="RU363034"/>
    </source>
</evidence>
<evidence type="ECO:0000256" key="8">
    <source>
        <dbReference type="ARBA" id="ARBA00036320"/>
    </source>
</evidence>
<comment type="catalytic activity">
    <reaction evidence="8">
        <text>Preferential cleavage: Arg-|-Xaa, Lys-|-Xaa.</text>
        <dbReference type="EC" id="3.4.21.4"/>
    </reaction>
</comment>
<keyword evidence="6 10" id="KW-0720">Serine protease</keyword>
<dbReference type="InterPro" id="IPR009003">
    <property type="entry name" value="Peptidase_S1_PA"/>
</dbReference>
<evidence type="ECO:0000256" key="9">
    <source>
        <dbReference type="ARBA" id="ARBA00038868"/>
    </source>
</evidence>
<evidence type="ECO:0000256" key="6">
    <source>
        <dbReference type="ARBA" id="ARBA00022825"/>
    </source>
</evidence>
<dbReference type="Pfam" id="PF00089">
    <property type="entry name" value="Trypsin"/>
    <property type="match status" value="1"/>
</dbReference>
<evidence type="ECO:0000256" key="11">
    <source>
        <dbReference type="SAM" id="SignalP"/>
    </source>
</evidence>
<dbReference type="SMART" id="SM00020">
    <property type="entry name" value="Tryp_SPc"/>
    <property type="match status" value="1"/>
</dbReference>
<gene>
    <name evidence="13" type="ORF">LNINA_LOCUS7278</name>
</gene>
<dbReference type="InterPro" id="IPR043504">
    <property type="entry name" value="Peptidase_S1_PA_chymotrypsin"/>
</dbReference>
<dbReference type="PANTHER" id="PTHR24276">
    <property type="entry name" value="POLYSERASE-RELATED"/>
    <property type="match status" value="1"/>
</dbReference>
<dbReference type="PRINTS" id="PR00722">
    <property type="entry name" value="CHYMOTRYPSIN"/>
</dbReference>
<dbReference type="AlphaFoldDB" id="A0AAV1JEU9"/>
<keyword evidence="7" id="KW-1015">Disulfide bond</keyword>
<evidence type="ECO:0000313" key="13">
    <source>
        <dbReference type="EMBL" id="CAK1547836.1"/>
    </source>
</evidence>
<dbReference type="InterPro" id="IPR033116">
    <property type="entry name" value="TRYPSIN_SER"/>
</dbReference>
<evidence type="ECO:0000256" key="1">
    <source>
        <dbReference type="ARBA" id="ARBA00004613"/>
    </source>
</evidence>
<evidence type="ECO:0000256" key="5">
    <source>
        <dbReference type="ARBA" id="ARBA00022801"/>
    </source>
</evidence>
<dbReference type="InterPro" id="IPR001314">
    <property type="entry name" value="Peptidase_S1A"/>
</dbReference>
<evidence type="ECO:0000256" key="2">
    <source>
        <dbReference type="ARBA" id="ARBA00007664"/>
    </source>
</evidence>
<dbReference type="Proteomes" id="UP001497472">
    <property type="component" value="Unassembled WGS sequence"/>
</dbReference>
<keyword evidence="11" id="KW-0732">Signal</keyword>
<comment type="caution">
    <text evidence="13">The sequence shown here is derived from an EMBL/GenBank/DDBJ whole genome shotgun (WGS) entry which is preliminary data.</text>
</comment>
<keyword evidence="3" id="KW-0964">Secreted</keyword>
<dbReference type="PANTHER" id="PTHR24276:SF96">
    <property type="entry name" value="PEPTIDASE S1 DOMAIN-CONTAINING PROTEIN"/>
    <property type="match status" value="1"/>
</dbReference>
<evidence type="ECO:0000313" key="14">
    <source>
        <dbReference type="Proteomes" id="UP001497472"/>
    </source>
</evidence>
<dbReference type="PROSITE" id="PS00134">
    <property type="entry name" value="TRYPSIN_HIS"/>
    <property type="match status" value="1"/>
</dbReference>
<evidence type="ECO:0000259" key="12">
    <source>
        <dbReference type="PROSITE" id="PS50240"/>
    </source>
</evidence>
<reference evidence="13 14" key="1">
    <citation type="submission" date="2023-11" db="EMBL/GenBank/DDBJ databases">
        <authorList>
            <person name="Okamura Y."/>
        </authorList>
    </citation>
    <scope>NUCLEOTIDE SEQUENCE [LARGE SCALE GENOMIC DNA]</scope>
</reference>
<feature type="chain" id="PRO_5043438238" description="trypsin" evidence="11">
    <location>
        <begin position="18"/>
        <end position="272"/>
    </location>
</feature>
<protein>
    <recommendedName>
        <fullName evidence="9">trypsin</fullName>
        <ecNumber evidence="9">3.4.21.4</ecNumber>
    </recommendedName>
</protein>
<dbReference type="EC" id="3.4.21.4" evidence="9"/>
<keyword evidence="14" id="KW-1185">Reference proteome</keyword>
<evidence type="ECO:0000256" key="4">
    <source>
        <dbReference type="ARBA" id="ARBA00022670"/>
    </source>
</evidence>
<dbReference type="Gene3D" id="2.40.10.10">
    <property type="entry name" value="Trypsin-like serine proteases"/>
    <property type="match status" value="2"/>
</dbReference>
<dbReference type="InterPro" id="IPR050430">
    <property type="entry name" value="Peptidase_S1"/>
</dbReference>
<dbReference type="InterPro" id="IPR018114">
    <property type="entry name" value="TRYPSIN_HIS"/>
</dbReference>
<evidence type="ECO:0000256" key="7">
    <source>
        <dbReference type="ARBA" id="ARBA00023157"/>
    </source>
</evidence>
<dbReference type="GO" id="GO:0004252">
    <property type="term" value="F:serine-type endopeptidase activity"/>
    <property type="evidence" value="ECO:0007669"/>
    <property type="project" value="UniProtKB-EC"/>
</dbReference>
<feature type="domain" description="Peptidase S1" evidence="12">
    <location>
        <begin position="32"/>
        <end position="254"/>
    </location>
</feature>
<sequence length="272" mass="30269">MHKVVIFAGIIASFAQGELFSSDDARDDWERIVGGTKAANGSVPYQVSLRIWGVRHFCGASIITPRVILTAAHCVDRLKPQYFQAIVGTNQLRAGGKAYTVRKVVQHEKYDDDLIVNDIAIVFTDKEIEFSSTVDAVELNDEPVEKDEELLLTGWGTTSYPGHLPNDLMQLELKAVTYDDCKEAHKTVNAVFTSQICALTKAGEGACHGDSGGPLVREGRQVGVVSWGIPCARGKPDVYTKVEAYMGWIEKTLIDDDEDHWMYIRRRKSNRH</sequence>
<dbReference type="PROSITE" id="PS00135">
    <property type="entry name" value="TRYPSIN_SER"/>
    <property type="match status" value="1"/>
</dbReference>
<dbReference type="InterPro" id="IPR001254">
    <property type="entry name" value="Trypsin_dom"/>
</dbReference>
<name>A0AAV1JEU9_9NEOP</name>
<comment type="subcellular location">
    <subcellularLocation>
        <location evidence="1">Secreted</location>
    </subcellularLocation>
</comment>
<organism evidence="13 14">
    <name type="scientific">Leptosia nina</name>
    <dbReference type="NCBI Taxonomy" id="320188"/>
    <lineage>
        <taxon>Eukaryota</taxon>
        <taxon>Metazoa</taxon>
        <taxon>Ecdysozoa</taxon>
        <taxon>Arthropoda</taxon>
        <taxon>Hexapoda</taxon>
        <taxon>Insecta</taxon>
        <taxon>Pterygota</taxon>
        <taxon>Neoptera</taxon>
        <taxon>Endopterygota</taxon>
        <taxon>Lepidoptera</taxon>
        <taxon>Glossata</taxon>
        <taxon>Ditrysia</taxon>
        <taxon>Papilionoidea</taxon>
        <taxon>Pieridae</taxon>
        <taxon>Pierinae</taxon>
        <taxon>Leptosia</taxon>
    </lineage>
</organism>
<dbReference type="FunFam" id="2.40.10.10:FF:000047">
    <property type="entry name" value="Trypsin eta"/>
    <property type="match status" value="1"/>
</dbReference>
<proteinExistence type="inferred from homology"/>
<dbReference type="CDD" id="cd00190">
    <property type="entry name" value="Tryp_SPc"/>
    <property type="match status" value="1"/>
</dbReference>
<dbReference type="SUPFAM" id="SSF50494">
    <property type="entry name" value="Trypsin-like serine proteases"/>
    <property type="match status" value="1"/>
</dbReference>
<evidence type="ECO:0000256" key="3">
    <source>
        <dbReference type="ARBA" id="ARBA00022525"/>
    </source>
</evidence>